<evidence type="ECO:0000313" key="1">
    <source>
        <dbReference type="EMBL" id="MCA9756528.1"/>
    </source>
</evidence>
<dbReference type="Pfam" id="PF13692">
    <property type="entry name" value="Glyco_trans_1_4"/>
    <property type="match status" value="1"/>
</dbReference>
<protein>
    <submittedName>
        <fullName evidence="1">Glycosyltransferase family 4 protein</fullName>
    </submittedName>
</protein>
<sequence length="418" mass="45417">MKLSFVNTRMPGINTFQIRDLRTLMRLGVSIDLYLFEIDSLDPAFRAEIEQSGGVVERIPFPLGGGGPIKFLGECVKRPHVVLADLAKVAKWTLQEPAEGIRALAVLPASLVLRDRLEARGTDRVHALWAGVPATVAYWVSRHSGFRFSISAHAWDLLQRTRGLREKVLASERLVVCSGFAQETARAIVGQADRDRVELVYHGLDLSEWTVADKPATRPDELEILAVGRLTWKKGFEYLIDACAKLRGQKAPVRCRIIGPDGGLQSELQARIDRLGLTGVVVLEGGQAPLDVRKAMAAADILCCPSVQSETSSDGIPNVVLEALALGTPVVTTDAGGLSEVVLDGETGLRVPQRDPEKLAEALLAAWTDWEGTRARARAGRTLIEKKFDADITARRFLGEIGLPVPQAGGREHAPILG</sequence>
<dbReference type="PANTHER" id="PTHR12526:SF636">
    <property type="entry name" value="BLL3647 PROTEIN"/>
    <property type="match status" value="1"/>
</dbReference>
<proteinExistence type="predicted"/>
<evidence type="ECO:0000313" key="2">
    <source>
        <dbReference type="Proteomes" id="UP000739538"/>
    </source>
</evidence>
<accession>A0A956NEV7</accession>
<reference evidence="1" key="2">
    <citation type="journal article" date="2021" name="Microbiome">
        <title>Successional dynamics and alternative stable states in a saline activated sludge microbial community over 9 years.</title>
        <authorList>
            <person name="Wang Y."/>
            <person name="Ye J."/>
            <person name="Ju F."/>
            <person name="Liu L."/>
            <person name="Boyd J.A."/>
            <person name="Deng Y."/>
            <person name="Parks D.H."/>
            <person name="Jiang X."/>
            <person name="Yin X."/>
            <person name="Woodcroft B.J."/>
            <person name="Tyson G.W."/>
            <person name="Hugenholtz P."/>
            <person name="Polz M.F."/>
            <person name="Zhang T."/>
        </authorList>
    </citation>
    <scope>NUCLEOTIDE SEQUENCE</scope>
    <source>
        <strain evidence="1">HKST-UBA02</strain>
    </source>
</reference>
<dbReference type="EMBL" id="JAGQHS010000056">
    <property type="protein sequence ID" value="MCA9756528.1"/>
    <property type="molecule type" value="Genomic_DNA"/>
</dbReference>
<dbReference type="CDD" id="cd03801">
    <property type="entry name" value="GT4_PimA-like"/>
    <property type="match status" value="1"/>
</dbReference>
<dbReference type="PANTHER" id="PTHR12526">
    <property type="entry name" value="GLYCOSYLTRANSFERASE"/>
    <property type="match status" value="1"/>
</dbReference>
<name>A0A956NEV7_UNCEI</name>
<reference evidence="1" key="1">
    <citation type="submission" date="2020-04" db="EMBL/GenBank/DDBJ databases">
        <authorList>
            <person name="Zhang T."/>
        </authorList>
    </citation>
    <scope>NUCLEOTIDE SEQUENCE</scope>
    <source>
        <strain evidence="1">HKST-UBA02</strain>
    </source>
</reference>
<comment type="caution">
    <text evidence="1">The sequence shown here is derived from an EMBL/GenBank/DDBJ whole genome shotgun (WGS) entry which is preliminary data.</text>
</comment>
<dbReference type="SUPFAM" id="SSF53756">
    <property type="entry name" value="UDP-Glycosyltransferase/glycogen phosphorylase"/>
    <property type="match status" value="1"/>
</dbReference>
<gene>
    <name evidence="1" type="ORF">KDA27_12055</name>
</gene>
<dbReference type="GO" id="GO:0016757">
    <property type="term" value="F:glycosyltransferase activity"/>
    <property type="evidence" value="ECO:0007669"/>
    <property type="project" value="TreeGrafter"/>
</dbReference>
<dbReference type="Proteomes" id="UP000739538">
    <property type="component" value="Unassembled WGS sequence"/>
</dbReference>
<dbReference type="AlphaFoldDB" id="A0A956NEV7"/>
<dbReference type="Gene3D" id="3.40.50.2000">
    <property type="entry name" value="Glycogen Phosphorylase B"/>
    <property type="match status" value="2"/>
</dbReference>
<organism evidence="1 2">
    <name type="scientific">Eiseniibacteriota bacterium</name>
    <dbReference type="NCBI Taxonomy" id="2212470"/>
    <lineage>
        <taxon>Bacteria</taxon>
        <taxon>Candidatus Eiseniibacteriota</taxon>
    </lineage>
</organism>